<dbReference type="Pfam" id="PF01230">
    <property type="entry name" value="HIT"/>
    <property type="match status" value="1"/>
</dbReference>
<organism evidence="3 4">
    <name type="scientific">Yanghanlia caeni</name>
    <dbReference type="NCBI Taxonomy" id="3064283"/>
    <lineage>
        <taxon>Bacteria</taxon>
        <taxon>Pseudomonadati</taxon>
        <taxon>Pseudomonadota</taxon>
        <taxon>Betaproteobacteria</taxon>
        <taxon>Burkholderiales</taxon>
        <taxon>Alcaligenaceae</taxon>
        <taxon>Yanghanlia</taxon>
    </lineage>
</organism>
<feature type="short sequence motif" description="Histidine triad motif" evidence="1">
    <location>
        <begin position="106"/>
        <end position="110"/>
    </location>
</feature>
<sequence length="161" mass="17735">MSTDTAAPGQAEHTHDSCIFCRIAKGEIPSHVVYEDDDVKAFLDIMPIRPGHVLVVPKAHHDYFDDLPPALASHILHLGQRLAKAMKAQYGVERVGFLFTGTDVAHVHAHVVPMHTKTDITSPVYIEQRDLTFRLAPRADDADLRQTVADLTARLEAATPA</sequence>
<dbReference type="Proteomes" id="UP001232156">
    <property type="component" value="Unassembled WGS sequence"/>
</dbReference>
<evidence type="ECO:0000259" key="2">
    <source>
        <dbReference type="PROSITE" id="PS51084"/>
    </source>
</evidence>
<dbReference type="Gene3D" id="3.30.428.10">
    <property type="entry name" value="HIT-like"/>
    <property type="match status" value="1"/>
</dbReference>
<proteinExistence type="predicted"/>
<comment type="caution">
    <text evidence="3">The sequence shown here is derived from an EMBL/GenBank/DDBJ whole genome shotgun (WGS) entry which is preliminary data.</text>
</comment>
<evidence type="ECO:0000256" key="1">
    <source>
        <dbReference type="PROSITE-ProRule" id="PRU00464"/>
    </source>
</evidence>
<gene>
    <name evidence="3" type="ORF">Q8947_08930</name>
</gene>
<protein>
    <submittedName>
        <fullName evidence="3">HIT family protein</fullName>
        <ecNumber evidence="3">2.1.1.-</ecNumber>
    </submittedName>
</protein>
<dbReference type="PROSITE" id="PS51084">
    <property type="entry name" value="HIT_2"/>
    <property type="match status" value="1"/>
</dbReference>
<feature type="domain" description="HIT" evidence="2">
    <location>
        <begin position="19"/>
        <end position="122"/>
    </location>
</feature>
<dbReference type="RefSeq" id="WP_165276799.1">
    <property type="nucleotide sequence ID" value="NZ_JAUZQE010000017.1"/>
</dbReference>
<dbReference type="SUPFAM" id="SSF54197">
    <property type="entry name" value="HIT-like"/>
    <property type="match status" value="1"/>
</dbReference>
<evidence type="ECO:0000313" key="4">
    <source>
        <dbReference type="Proteomes" id="UP001232156"/>
    </source>
</evidence>
<evidence type="ECO:0000313" key="3">
    <source>
        <dbReference type="EMBL" id="MDR4126104.1"/>
    </source>
</evidence>
<accession>A0ABU1D6P2</accession>
<dbReference type="PANTHER" id="PTHR46648:SF1">
    <property type="entry name" value="ADENOSINE 5'-MONOPHOSPHORAMIDASE HNT1"/>
    <property type="match status" value="1"/>
</dbReference>
<dbReference type="EC" id="2.1.1.-" evidence="3"/>
<keyword evidence="3" id="KW-0808">Transferase</keyword>
<dbReference type="InterPro" id="IPR001310">
    <property type="entry name" value="Histidine_triad_HIT"/>
</dbReference>
<dbReference type="EMBL" id="JAUZQE010000017">
    <property type="protein sequence ID" value="MDR4126104.1"/>
    <property type="molecule type" value="Genomic_DNA"/>
</dbReference>
<dbReference type="GO" id="GO:0032259">
    <property type="term" value="P:methylation"/>
    <property type="evidence" value="ECO:0007669"/>
    <property type="project" value="UniProtKB-KW"/>
</dbReference>
<keyword evidence="4" id="KW-1185">Reference proteome</keyword>
<keyword evidence="3" id="KW-0489">Methyltransferase</keyword>
<dbReference type="PANTHER" id="PTHR46648">
    <property type="entry name" value="HIT FAMILY PROTEIN 1"/>
    <property type="match status" value="1"/>
</dbReference>
<reference evidence="3 4" key="1">
    <citation type="submission" date="2023-08" db="EMBL/GenBank/DDBJ databases">
        <title>Alcaligenaceae gen. nov., a novel taxon isolated from the sludge of Yixing Pesticide Factory.</title>
        <authorList>
            <person name="Ruan L."/>
        </authorList>
    </citation>
    <scope>NUCLEOTIDE SEQUENCE [LARGE SCALE GENOMIC DNA]</scope>
    <source>
        <strain evidence="3 4">LG-2</strain>
    </source>
</reference>
<dbReference type="InterPro" id="IPR036265">
    <property type="entry name" value="HIT-like_sf"/>
</dbReference>
<name>A0ABU1D6P2_9BURK</name>
<dbReference type="GO" id="GO:0008168">
    <property type="term" value="F:methyltransferase activity"/>
    <property type="evidence" value="ECO:0007669"/>
    <property type="project" value="UniProtKB-KW"/>
</dbReference>
<dbReference type="InterPro" id="IPR011146">
    <property type="entry name" value="HIT-like"/>
</dbReference>
<dbReference type="PRINTS" id="PR00332">
    <property type="entry name" value="HISTRIAD"/>
</dbReference>